<feature type="compositionally biased region" description="Acidic residues" evidence="4">
    <location>
        <begin position="452"/>
        <end position="461"/>
    </location>
</feature>
<evidence type="ECO:0000259" key="6">
    <source>
        <dbReference type="PROSITE" id="PS50102"/>
    </source>
</evidence>
<feature type="coiled-coil region" evidence="3">
    <location>
        <begin position="376"/>
        <end position="407"/>
    </location>
</feature>
<gene>
    <name evidence="8" type="primary">rbm25a</name>
</gene>
<dbReference type="InterPro" id="IPR052768">
    <property type="entry name" value="RBM25"/>
</dbReference>
<accession>A0A672PDN5</accession>
<evidence type="ECO:0000256" key="4">
    <source>
        <dbReference type="SAM" id="MobiDB-lite"/>
    </source>
</evidence>
<feature type="region of interest" description="Disordered" evidence="4">
    <location>
        <begin position="168"/>
        <end position="193"/>
    </location>
</feature>
<dbReference type="Pfam" id="PF00076">
    <property type="entry name" value="RRM_1"/>
    <property type="match status" value="1"/>
</dbReference>
<dbReference type="PANTHER" id="PTHR18806:SF4">
    <property type="entry name" value="RNA-BINDING PROTEIN 25"/>
    <property type="match status" value="1"/>
</dbReference>
<dbReference type="FunFam" id="1.20.1390.10:FF:000004">
    <property type="entry name" value="RNA-binding motif protein 25"/>
    <property type="match status" value="1"/>
</dbReference>
<feature type="region of interest" description="Disordered" evidence="4">
    <location>
        <begin position="211"/>
        <end position="242"/>
    </location>
</feature>
<dbReference type="PROSITE" id="PS51025">
    <property type="entry name" value="PWI"/>
    <property type="match status" value="1"/>
</dbReference>
<dbReference type="GO" id="GO:0000381">
    <property type="term" value="P:regulation of alternative mRNA splicing, via spliceosome"/>
    <property type="evidence" value="ECO:0007669"/>
    <property type="project" value="TreeGrafter"/>
</dbReference>
<evidence type="ECO:0000256" key="5">
    <source>
        <dbReference type="SAM" id="Phobius"/>
    </source>
</evidence>
<evidence type="ECO:0000259" key="7">
    <source>
        <dbReference type="PROSITE" id="PS51025"/>
    </source>
</evidence>
<dbReference type="Gene3D" id="1.20.1390.10">
    <property type="entry name" value="PWI domain"/>
    <property type="match status" value="1"/>
</dbReference>
<dbReference type="SMART" id="SM00311">
    <property type="entry name" value="PWI"/>
    <property type="match status" value="1"/>
</dbReference>
<keyword evidence="2" id="KW-0694">RNA-binding</keyword>
<sequence length="709" mass="81599">MSFPHLNQIAQLPPGISPTQFAGFPTTVPTASPIIPVPVGMMTPSPAVLVQTAVPVVQKLTKDSIGTRNKDSEEGTGNNTGPTTTVFVGNISEKASDMLVRQLLAKCGLVLSWKRVQGASGKLQAFGFCEYKEPESTLRALRLLHELQVGDKKLLVKVDAKTKAQLDTWKASQRRRNGARDEEEEELLDEEMKRRDQMVKGAIDSLIREYSSELSASSQDAEAHQRKKRKEKKEDDINAMGLEDDKRDLISREISKFRDTHKKLEEEKERERQQIEKERRDRDKEREREKERRDREREKERERERQKEREKERERERTKEKEREKERSRDRSKDRSRSRKTHIFCCAQIHYLALSIILVLLSFFVCLRGSALQKRLRDREKEVELDERDRKREKDELEEIRQRLLAEGHPDPDAELQRIEQEAEKQWQPPLKQEQSEEVLHISHEEHQRKEEEDEEEDDDDREVKPCLKPTLRPVPTAPSISSASGNTTPLTPGSESPQGITLHENASHEAPPTEELRPKIGLSLKLGAAGSPKLPQAGRRKALAAVDSIFNKFDEEEAEEAPKKRKLVPLDYSEDERGGLSLDGAEVTGSRPGVNTEEKRKHIKSLIEKIPTVKQELFNYPLDWNMVDTTLMDRRIRPWINKKIIEYIGEEEATLVDFVCSKVMAHSTPEGILDDVAMVLDEEAEVFIVKMWRLLIYETEAKKIGLVK</sequence>
<dbReference type="Proteomes" id="UP000472262">
    <property type="component" value="Unassembled WGS sequence"/>
</dbReference>
<feature type="region of interest" description="Disordered" evidence="4">
    <location>
        <begin position="64"/>
        <end position="84"/>
    </location>
</feature>
<feature type="compositionally biased region" description="Low complexity" evidence="4">
    <location>
        <begin position="75"/>
        <end position="84"/>
    </location>
</feature>
<dbReference type="InterPro" id="IPR035979">
    <property type="entry name" value="RBD_domain_sf"/>
</dbReference>
<evidence type="ECO:0000256" key="1">
    <source>
        <dbReference type="ARBA" id="ARBA00022664"/>
    </source>
</evidence>
<dbReference type="GO" id="GO:0003729">
    <property type="term" value="F:mRNA binding"/>
    <property type="evidence" value="ECO:0007669"/>
    <property type="project" value="TreeGrafter"/>
</dbReference>
<keyword evidence="1" id="KW-0507">mRNA processing</keyword>
<keyword evidence="5" id="KW-0812">Transmembrane</keyword>
<reference evidence="8" key="2">
    <citation type="submission" date="2025-09" db="UniProtKB">
        <authorList>
            <consortium name="Ensembl"/>
        </authorList>
    </citation>
    <scope>IDENTIFICATION</scope>
</reference>
<keyword evidence="9" id="KW-1185">Reference proteome</keyword>
<feature type="domain" description="PWI" evidence="7">
    <location>
        <begin position="616"/>
        <end position="709"/>
    </location>
</feature>
<feature type="region of interest" description="Disordered" evidence="4">
    <location>
        <begin position="443"/>
        <end position="516"/>
    </location>
</feature>
<dbReference type="InterPro" id="IPR002483">
    <property type="entry name" value="PWI_dom"/>
</dbReference>
<dbReference type="InterPro" id="IPR036483">
    <property type="entry name" value="PWI_dom_sf"/>
</dbReference>
<keyword evidence="3" id="KW-0175">Coiled coil</keyword>
<evidence type="ECO:0000256" key="3">
    <source>
        <dbReference type="SAM" id="Coils"/>
    </source>
</evidence>
<organism evidence="8 9">
    <name type="scientific">Sinocyclocheilus grahami</name>
    <name type="common">Dianchi golden-line fish</name>
    <name type="synonym">Barbus grahami</name>
    <dbReference type="NCBI Taxonomy" id="75366"/>
    <lineage>
        <taxon>Eukaryota</taxon>
        <taxon>Metazoa</taxon>
        <taxon>Chordata</taxon>
        <taxon>Craniata</taxon>
        <taxon>Vertebrata</taxon>
        <taxon>Euteleostomi</taxon>
        <taxon>Actinopterygii</taxon>
        <taxon>Neopterygii</taxon>
        <taxon>Teleostei</taxon>
        <taxon>Ostariophysi</taxon>
        <taxon>Cypriniformes</taxon>
        <taxon>Cyprinidae</taxon>
        <taxon>Cyprininae</taxon>
        <taxon>Sinocyclocheilus</taxon>
    </lineage>
</organism>
<evidence type="ECO:0000313" key="8">
    <source>
        <dbReference type="Ensembl" id="ENSSGRP00000059180.1"/>
    </source>
</evidence>
<dbReference type="Gene3D" id="3.30.70.330">
    <property type="match status" value="1"/>
</dbReference>
<dbReference type="Ensembl" id="ENSSGRT00000063142.1">
    <property type="protein sequence ID" value="ENSSGRP00000059180.1"/>
    <property type="gene ID" value="ENSSGRG00000030773.1"/>
</dbReference>
<dbReference type="SMART" id="SM00360">
    <property type="entry name" value="RRM"/>
    <property type="match status" value="1"/>
</dbReference>
<feature type="transmembrane region" description="Helical" evidence="5">
    <location>
        <begin position="349"/>
        <end position="367"/>
    </location>
</feature>
<evidence type="ECO:0000313" key="9">
    <source>
        <dbReference type="Proteomes" id="UP000472262"/>
    </source>
</evidence>
<dbReference type="InterPro" id="IPR034268">
    <property type="entry name" value="RBM25_RRM"/>
</dbReference>
<dbReference type="InterPro" id="IPR012677">
    <property type="entry name" value="Nucleotide-bd_a/b_plait_sf"/>
</dbReference>
<dbReference type="CDD" id="cd12446">
    <property type="entry name" value="RRM_RBM25"/>
    <property type="match status" value="1"/>
</dbReference>
<feature type="compositionally biased region" description="Polar residues" evidence="4">
    <location>
        <begin position="479"/>
        <end position="500"/>
    </location>
</feature>
<keyword evidence="5" id="KW-0472">Membrane</keyword>
<evidence type="ECO:0000256" key="2">
    <source>
        <dbReference type="PROSITE-ProRule" id="PRU00176"/>
    </source>
</evidence>
<dbReference type="PROSITE" id="PS50102">
    <property type="entry name" value="RRM"/>
    <property type="match status" value="1"/>
</dbReference>
<feature type="region of interest" description="Disordered" evidence="4">
    <location>
        <begin position="264"/>
        <end position="339"/>
    </location>
</feature>
<feature type="domain" description="RRM" evidence="6">
    <location>
        <begin position="84"/>
        <end position="161"/>
    </location>
</feature>
<dbReference type="GO" id="GO:0005681">
    <property type="term" value="C:spliceosomal complex"/>
    <property type="evidence" value="ECO:0007669"/>
    <property type="project" value="TreeGrafter"/>
</dbReference>
<keyword evidence="5" id="KW-1133">Transmembrane helix</keyword>
<feature type="compositionally biased region" description="Basic and acidic residues" evidence="4">
    <location>
        <begin position="264"/>
        <end position="335"/>
    </location>
</feature>
<dbReference type="InterPro" id="IPR000504">
    <property type="entry name" value="RRM_dom"/>
</dbReference>
<reference evidence="8" key="1">
    <citation type="submission" date="2025-08" db="UniProtKB">
        <authorList>
            <consortium name="Ensembl"/>
        </authorList>
    </citation>
    <scope>IDENTIFICATION</scope>
</reference>
<dbReference type="AlphaFoldDB" id="A0A672PDN5"/>
<dbReference type="PANTHER" id="PTHR18806">
    <property type="entry name" value="RBM25 PROTEIN"/>
    <property type="match status" value="1"/>
</dbReference>
<dbReference type="GO" id="GO:0006397">
    <property type="term" value="P:mRNA processing"/>
    <property type="evidence" value="ECO:0007669"/>
    <property type="project" value="UniProtKB-KW"/>
</dbReference>
<proteinExistence type="predicted"/>
<dbReference type="SUPFAM" id="SSF101233">
    <property type="entry name" value="PWI domain"/>
    <property type="match status" value="1"/>
</dbReference>
<protein>
    <submittedName>
        <fullName evidence="8">RNA-binding protein 25-like</fullName>
    </submittedName>
</protein>
<dbReference type="SUPFAM" id="SSF54928">
    <property type="entry name" value="RNA-binding domain, RBD"/>
    <property type="match status" value="1"/>
</dbReference>
<dbReference type="Pfam" id="PF01480">
    <property type="entry name" value="PWI"/>
    <property type="match status" value="1"/>
</dbReference>
<name>A0A672PDN5_SINGR</name>